<gene>
    <name evidence="1" type="ORF">DAEQUDRAFT_554446</name>
</gene>
<proteinExistence type="predicted"/>
<keyword evidence="2" id="KW-1185">Reference proteome</keyword>
<dbReference type="Proteomes" id="UP000076727">
    <property type="component" value="Unassembled WGS sequence"/>
</dbReference>
<dbReference type="EMBL" id="KV429039">
    <property type="protein sequence ID" value="KZT72937.1"/>
    <property type="molecule type" value="Genomic_DNA"/>
</dbReference>
<protein>
    <submittedName>
        <fullName evidence="1">Uncharacterized protein</fullName>
    </submittedName>
</protein>
<dbReference type="AlphaFoldDB" id="A0A165T4Y9"/>
<name>A0A165T4Y9_9APHY</name>
<organism evidence="1 2">
    <name type="scientific">Daedalea quercina L-15889</name>
    <dbReference type="NCBI Taxonomy" id="1314783"/>
    <lineage>
        <taxon>Eukaryota</taxon>
        <taxon>Fungi</taxon>
        <taxon>Dikarya</taxon>
        <taxon>Basidiomycota</taxon>
        <taxon>Agaricomycotina</taxon>
        <taxon>Agaricomycetes</taxon>
        <taxon>Polyporales</taxon>
        <taxon>Fomitopsis</taxon>
    </lineage>
</organism>
<accession>A0A165T4Y9</accession>
<sequence length="249" mass="28184">MHQVIAQTCSTQEGMTVRYYDIPRCNHACLCRRNNAAFCRTEMACLPLSFMSMFKTATRTPNVRTYADTRPHLPTLDIVHQGSVQKRCRALAAIMNLIAASIASSVLDLVEEGPSPHCRPLIITPASLFLEMSTHGHTIRKRMPNCIVELVHTEPLNWTLHHWFSRLTGDKLGRRVSTASVKLRCVSDRGLRQCTRFPCDLRLSSNEALLQAQYRQTQAAMIAPNAISYMLQPAWTSTHSQRDGRTYTR</sequence>
<evidence type="ECO:0000313" key="1">
    <source>
        <dbReference type="EMBL" id="KZT72937.1"/>
    </source>
</evidence>
<reference evidence="1 2" key="1">
    <citation type="journal article" date="2016" name="Mol. Biol. Evol.">
        <title>Comparative Genomics of Early-Diverging Mushroom-Forming Fungi Provides Insights into the Origins of Lignocellulose Decay Capabilities.</title>
        <authorList>
            <person name="Nagy L.G."/>
            <person name="Riley R."/>
            <person name="Tritt A."/>
            <person name="Adam C."/>
            <person name="Daum C."/>
            <person name="Floudas D."/>
            <person name="Sun H."/>
            <person name="Yadav J.S."/>
            <person name="Pangilinan J."/>
            <person name="Larsson K.H."/>
            <person name="Matsuura K."/>
            <person name="Barry K."/>
            <person name="Labutti K."/>
            <person name="Kuo R."/>
            <person name="Ohm R.A."/>
            <person name="Bhattacharya S.S."/>
            <person name="Shirouzu T."/>
            <person name="Yoshinaga Y."/>
            <person name="Martin F.M."/>
            <person name="Grigoriev I.V."/>
            <person name="Hibbett D.S."/>
        </authorList>
    </citation>
    <scope>NUCLEOTIDE SEQUENCE [LARGE SCALE GENOMIC DNA]</scope>
    <source>
        <strain evidence="1 2">L-15889</strain>
    </source>
</reference>
<evidence type="ECO:0000313" key="2">
    <source>
        <dbReference type="Proteomes" id="UP000076727"/>
    </source>
</evidence>